<name>A0AAV9PTL6_9PEZI</name>
<sequence>MSSSRQWPGERHPTRWDVHDANESPAVTFLDRFRAALLHSEGAEEDALLDSNSVIDSSENMNTSVRSYTYPMALLSDVPATPSEEQLERLQAAFFTSFKQHIFMNAIDVVGSPSGSLPPYLQFALACVGSMTSRGDACVFTTPDGTVQTDAAGHLFVAGVNLWSVMLEVDNRETRLLEAVVAAVLLVTYGVLSADTNVWRKSSGVLCNIVTISRRLHLTDGYSPTYTSGDIPEKDFSMKSSLISFMLLTDIMQAVHCGLTPNYSTSELFIKMPSSNHQFRTVYNSLTHGYTVPPDVKSREDALLLLTALLGDIIYMQRCHLSIPCQSDHHSLALRNPYTPLSSASESSRLTSDMMAALARWEQHFQQQGENDIRALYYFTKVQLMCPGIWELPRLARYGADSPSNEPPSTKHFEIPDKAIDLAWLVLDNCDKASQDPERKVAIWLPIVLFMSSLVIWKKLHSLPPTDLKHGTLRVLGMFKDEIAKLPWPCCTEMTNTLDRLMKN</sequence>
<dbReference type="AlphaFoldDB" id="A0AAV9PTL6"/>
<organism evidence="1 2">
    <name type="scientific">Vermiconidia calcicola</name>
    <dbReference type="NCBI Taxonomy" id="1690605"/>
    <lineage>
        <taxon>Eukaryota</taxon>
        <taxon>Fungi</taxon>
        <taxon>Dikarya</taxon>
        <taxon>Ascomycota</taxon>
        <taxon>Pezizomycotina</taxon>
        <taxon>Dothideomycetes</taxon>
        <taxon>Dothideomycetidae</taxon>
        <taxon>Mycosphaerellales</taxon>
        <taxon>Extremaceae</taxon>
        <taxon>Vermiconidia</taxon>
    </lineage>
</organism>
<comment type="caution">
    <text evidence="1">The sequence shown here is derived from an EMBL/GenBank/DDBJ whole genome shotgun (WGS) entry which is preliminary data.</text>
</comment>
<keyword evidence="2" id="KW-1185">Reference proteome</keyword>
<protein>
    <submittedName>
        <fullName evidence="1">Uncharacterized protein</fullName>
    </submittedName>
</protein>
<dbReference type="Proteomes" id="UP001345827">
    <property type="component" value="Unassembled WGS sequence"/>
</dbReference>
<gene>
    <name evidence="1" type="ORF">LTR25_009969</name>
</gene>
<evidence type="ECO:0000313" key="2">
    <source>
        <dbReference type="Proteomes" id="UP001345827"/>
    </source>
</evidence>
<accession>A0AAV9PTL6</accession>
<dbReference type="EMBL" id="JAXLQG010000023">
    <property type="protein sequence ID" value="KAK5529232.1"/>
    <property type="molecule type" value="Genomic_DNA"/>
</dbReference>
<reference evidence="1 2" key="1">
    <citation type="submission" date="2023-06" db="EMBL/GenBank/DDBJ databases">
        <title>Black Yeasts Isolated from many extreme environments.</title>
        <authorList>
            <person name="Coleine C."/>
            <person name="Stajich J.E."/>
            <person name="Selbmann L."/>
        </authorList>
    </citation>
    <scope>NUCLEOTIDE SEQUENCE [LARGE SCALE GENOMIC DNA]</scope>
    <source>
        <strain evidence="1 2">CCFEE 5887</strain>
    </source>
</reference>
<proteinExistence type="predicted"/>
<evidence type="ECO:0000313" key="1">
    <source>
        <dbReference type="EMBL" id="KAK5529232.1"/>
    </source>
</evidence>